<reference evidence="3 4" key="1">
    <citation type="submission" date="2020-08" db="EMBL/GenBank/DDBJ databases">
        <title>Sequencing the genomes of 1000 actinobacteria strains.</title>
        <authorList>
            <person name="Klenk H.-P."/>
        </authorList>
    </citation>
    <scope>NUCLEOTIDE SEQUENCE [LARGE SCALE GENOMIC DNA]</scope>
    <source>
        <strain evidence="3 4">DSM 44936</strain>
    </source>
</reference>
<evidence type="ECO:0000256" key="2">
    <source>
        <dbReference type="SAM" id="Phobius"/>
    </source>
</evidence>
<keyword evidence="2" id="KW-0812">Transmembrane</keyword>
<dbReference type="RefSeq" id="WP_184979013.1">
    <property type="nucleotide sequence ID" value="NZ_BAAALO010000042.1"/>
</dbReference>
<feature type="transmembrane region" description="Helical" evidence="2">
    <location>
        <begin position="168"/>
        <end position="188"/>
    </location>
</feature>
<organism evidence="3 4">
    <name type="scientific">Sphaerisporangium rubeum</name>
    <dbReference type="NCBI Taxonomy" id="321317"/>
    <lineage>
        <taxon>Bacteria</taxon>
        <taxon>Bacillati</taxon>
        <taxon>Actinomycetota</taxon>
        <taxon>Actinomycetes</taxon>
        <taxon>Streptosporangiales</taxon>
        <taxon>Streptosporangiaceae</taxon>
        <taxon>Sphaerisporangium</taxon>
    </lineage>
</organism>
<sequence length="193" mass="19424">MGCTASAQAGDPTATPAPTMSRQDIRVQLIPDRVQGGATRSIRVRAFCPLPQGGTDYRATARSDAFTGVVTLTQPPPVTPAAGATPEETTAPSPEVRGFALVDEDAAPGTFRVEVKCEGTNDTGAATLTVTARPSPKPTRTRAVPTRAPRAGGGGTAAGAAEDQPSGIPVGLTAAVLAGALAGGIALARRRSR</sequence>
<proteinExistence type="predicted"/>
<comment type="caution">
    <text evidence="3">The sequence shown here is derived from an EMBL/GenBank/DDBJ whole genome shotgun (WGS) entry which is preliminary data.</text>
</comment>
<evidence type="ECO:0000313" key="4">
    <source>
        <dbReference type="Proteomes" id="UP000555564"/>
    </source>
</evidence>
<evidence type="ECO:0000313" key="3">
    <source>
        <dbReference type="EMBL" id="MBB6471859.1"/>
    </source>
</evidence>
<feature type="compositionally biased region" description="Low complexity" evidence="1">
    <location>
        <begin position="141"/>
        <end position="150"/>
    </location>
</feature>
<feature type="region of interest" description="Disordered" evidence="1">
    <location>
        <begin position="72"/>
        <end position="93"/>
    </location>
</feature>
<feature type="compositionally biased region" description="Low complexity" evidence="1">
    <location>
        <begin position="80"/>
        <end position="93"/>
    </location>
</feature>
<feature type="region of interest" description="Disordered" evidence="1">
    <location>
        <begin position="1"/>
        <end position="23"/>
    </location>
</feature>
<dbReference type="EMBL" id="JACHIU010000001">
    <property type="protein sequence ID" value="MBB6471859.1"/>
    <property type="molecule type" value="Genomic_DNA"/>
</dbReference>
<accession>A0A7X0M6C9</accession>
<feature type="region of interest" description="Disordered" evidence="1">
    <location>
        <begin position="133"/>
        <end position="165"/>
    </location>
</feature>
<protein>
    <submittedName>
        <fullName evidence="3">Uncharacterized protein</fullName>
    </submittedName>
</protein>
<keyword evidence="2" id="KW-1133">Transmembrane helix</keyword>
<keyword evidence="4" id="KW-1185">Reference proteome</keyword>
<dbReference type="Proteomes" id="UP000555564">
    <property type="component" value="Unassembled WGS sequence"/>
</dbReference>
<evidence type="ECO:0000256" key="1">
    <source>
        <dbReference type="SAM" id="MobiDB-lite"/>
    </source>
</evidence>
<name>A0A7X0M6C9_9ACTN</name>
<dbReference type="AlphaFoldDB" id="A0A7X0M6C9"/>
<gene>
    <name evidence="3" type="ORF">BJ992_001290</name>
</gene>
<keyword evidence="2" id="KW-0472">Membrane</keyword>